<reference evidence="1" key="1">
    <citation type="submission" date="2018-06" db="EMBL/GenBank/DDBJ databases">
        <authorList>
            <person name="Zhirakovskaya E."/>
        </authorList>
    </citation>
    <scope>NUCLEOTIDE SEQUENCE</scope>
</reference>
<dbReference type="InterPro" id="IPR010708">
    <property type="entry name" value="5'(3')-deoxyribonucleotidase"/>
</dbReference>
<dbReference type="GO" id="GO:0008253">
    <property type="term" value="F:5'-nucleotidase activity"/>
    <property type="evidence" value="ECO:0007669"/>
    <property type="project" value="InterPro"/>
</dbReference>
<dbReference type="Gene3D" id="3.40.50.1000">
    <property type="entry name" value="HAD superfamily/HAD-like"/>
    <property type="match status" value="1"/>
</dbReference>
<protein>
    <submittedName>
        <fullName evidence="1">Uncharacterized protein</fullName>
    </submittedName>
</protein>
<dbReference type="SUPFAM" id="SSF56784">
    <property type="entry name" value="HAD-like"/>
    <property type="match status" value="1"/>
</dbReference>
<dbReference type="EMBL" id="UOEI01000560">
    <property type="protein sequence ID" value="VAW07936.1"/>
    <property type="molecule type" value="Genomic_DNA"/>
</dbReference>
<dbReference type="InterPro" id="IPR023214">
    <property type="entry name" value="HAD_sf"/>
</dbReference>
<dbReference type="PANTHER" id="PTHR35134:SF2">
    <property type="entry name" value="NUCLEOTIDASE YQFW-RELATED"/>
    <property type="match status" value="1"/>
</dbReference>
<accession>A0A3B0TLM7</accession>
<dbReference type="PANTHER" id="PTHR35134">
    <property type="entry name" value="NUCLEOTIDASE YQFW-RELATED"/>
    <property type="match status" value="1"/>
</dbReference>
<dbReference type="GO" id="GO:0009264">
    <property type="term" value="P:deoxyribonucleotide catabolic process"/>
    <property type="evidence" value="ECO:0007669"/>
    <property type="project" value="InterPro"/>
</dbReference>
<proteinExistence type="predicted"/>
<evidence type="ECO:0000313" key="1">
    <source>
        <dbReference type="EMBL" id="VAW07936.1"/>
    </source>
</evidence>
<dbReference type="Pfam" id="PF06941">
    <property type="entry name" value="NT5C"/>
    <property type="match status" value="1"/>
</dbReference>
<dbReference type="AlphaFoldDB" id="A0A3B0TLM7"/>
<dbReference type="InterPro" id="IPR036412">
    <property type="entry name" value="HAD-like_sf"/>
</dbReference>
<dbReference type="InterPro" id="IPR052419">
    <property type="entry name" value="5_3-deoxyribonucleotidase-like"/>
</dbReference>
<sequence>MRLRLGIDLDGVVADFNSGWMQRYNAEFGTRLTPDMVTSWDAMLPLTHFESMSEFWRWARNGTGPGLFRHLPLFPDAKPALERLSRSHDIVIITTKPRWANAETFCWIGEHAIPTREVHIIGQKWRVDCDVYLDDGPHNLESLIEKHPDRTVCRFIRPWNEPVPGVADIDSWDTFETLIENPHF</sequence>
<organism evidence="1">
    <name type="scientific">hydrothermal vent metagenome</name>
    <dbReference type="NCBI Taxonomy" id="652676"/>
    <lineage>
        <taxon>unclassified sequences</taxon>
        <taxon>metagenomes</taxon>
        <taxon>ecological metagenomes</taxon>
    </lineage>
</organism>
<gene>
    <name evidence="1" type="ORF">MNBD_ACTINO01-909</name>
</gene>
<name>A0A3B0TLM7_9ZZZZ</name>